<evidence type="ECO:0000313" key="2">
    <source>
        <dbReference type="Proteomes" id="UP000031408"/>
    </source>
</evidence>
<evidence type="ECO:0000313" key="1">
    <source>
        <dbReference type="EMBL" id="KIC92751.1"/>
    </source>
</evidence>
<sequence>MKNLVFVAIAVVLFSACLKSNDVPEPDRILVPMNFSRVITPDSTQVGDTMVAQVTVTGSNLCYRFEGYDGARNGVSEEFDIFAVGSIPNPNKKDTTCPDIQYSKDTVLRITPKTPGKLTLKFYNGSTIFKVDTVVVYN</sequence>
<dbReference type="RefSeq" id="WP_039143754.1">
    <property type="nucleotide sequence ID" value="NZ_JSVC01000028.1"/>
</dbReference>
<dbReference type="OrthoDB" id="678833at2"/>
<name>A0A0C1KZN4_9BACT</name>
<keyword evidence="2" id="KW-1185">Reference proteome</keyword>
<accession>A0A0C1KZN4</accession>
<dbReference type="PROSITE" id="PS51257">
    <property type="entry name" value="PROKAR_LIPOPROTEIN"/>
    <property type="match status" value="1"/>
</dbReference>
<proteinExistence type="predicted"/>
<comment type="caution">
    <text evidence="1">The sequence shown here is derived from an EMBL/GenBank/DDBJ whole genome shotgun (WGS) entry which is preliminary data.</text>
</comment>
<dbReference type="Proteomes" id="UP000031408">
    <property type="component" value="Unassembled WGS sequence"/>
</dbReference>
<dbReference type="AlphaFoldDB" id="A0A0C1KZN4"/>
<protein>
    <recommendedName>
        <fullName evidence="3">Lipoprotein</fullName>
    </recommendedName>
</protein>
<gene>
    <name evidence="1" type="ORF">OI18_21085</name>
</gene>
<evidence type="ECO:0008006" key="3">
    <source>
        <dbReference type="Google" id="ProtNLM"/>
    </source>
</evidence>
<reference evidence="1 2" key="1">
    <citation type="submission" date="2014-11" db="EMBL/GenBank/DDBJ databases">
        <title>Genome sequence of Flavihumibacter solisilvae 3-3.</title>
        <authorList>
            <person name="Zhou G."/>
            <person name="Li M."/>
            <person name="Wang G."/>
        </authorList>
    </citation>
    <scope>NUCLEOTIDE SEQUENCE [LARGE SCALE GENOMIC DNA]</scope>
    <source>
        <strain evidence="1 2">3-3</strain>
    </source>
</reference>
<organism evidence="1 2">
    <name type="scientific">Flavihumibacter solisilvae</name>
    <dbReference type="NCBI Taxonomy" id="1349421"/>
    <lineage>
        <taxon>Bacteria</taxon>
        <taxon>Pseudomonadati</taxon>
        <taxon>Bacteroidota</taxon>
        <taxon>Chitinophagia</taxon>
        <taxon>Chitinophagales</taxon>
        <taxon>Chitinophagaceae</taxon>
        <taxon>Flavihumibacter</taxon>
    </lineage>
</organism>
<dbReference type="EMBL" id="JSVC01000028">
    <property type="protein sequence ID" value="KIC92751.1"/>
    <property type="molecule type" value="Genomic_DNA"/>
</dbReference>